<evidence type="ECO:0000256" key="7">
    <source>
        <dbReference type="ARBA" id="ARBA00023136"/>
    </source>
</evidence>
<feature type="transmembrane region" description="Helical" evidence="8">
    <location>
        <begin position="526"/>
        <end position="549"/>
    </location>
</feature>
<dbReference type="InterPro" id="IPR027417">
    <property type="entry name" value="P-loop_NTPase"/>
</dbReference>
<reference evidence="11" key="1">
    <citation type="submission" date="2020-07" db="EMBL/GenBank/DDBJ databases">
        <title>Ethylene signaling mediates host invasion by parasitic plants.</title>
        <authorList>
            <person name="Yoshida S."/>
        </authorList>
    </citation>
    <scope>NUCLEOTIDE SEQUENCE</scope>
    <source>
        <strain evidence="11">Okayama</strain>
    </source>
</reference>
<evidence type="ECO:0000313" key="11">
    <source>
        <dbReference type="EMBL" id="GFP87683.1"/>
    </source>
</evidence>
<dbReference type="GO" id="GO:0090374">
    <property type="term" value="P:oligopeptide export from mitochondrion"/>
    <property type="evidence" value="ECO:0007669"/>
    <property type="project" value="TreeGrafter"/>
</dbReference>
<dbReference type="GO" id="GO:0015421">
    <property type="term" value="F:ABC-type oligopeptide transporter activity"/>
    <property type="evidence" value="ECO:0007669"/>
    <property type="project" value="TreeGrafter"/>
</dbReference>
<comment type="caution">
    <text evidence="11">The sequence shown here is derived from an EMBL/GenBank/DDBJ whole genome shotgun (WGS) entry which is preliminary data.</text>
</comment>
<keyword evidence="12" id="KW-1185">Reference proteome</keyword>
<comment type="subcellular location">
    <subcellularLocation>
        <location evidence="1">Mitochondrion inner membrane</location>
        <topology evidence="1">Multi-pass membrane protein</topology>
    </subcellularLocation>
</comment>
<dbReference type="PANTHER" id="PTHR43394">
    <property type="entry name" value="ATP-DEPENDENT PERMEASE MDL1, MITOCHONDRIAL"/>
    <property type="match status" value="1"/>
</dbReference>
<keyword evidence="3 8" id="KW-0812">Transmembrane</keyword>
<feature type="transmembrane region" description="Helical" evidence="8">
    <location>
        <begin position="283"/>
        <end position="306"/>
    </location>
</feature>
<evidence type="ECO:0000259" key="10">
    <source>
        <dbReference type="PROSITE" id="PS50929"/>
    </source>
</evidence>
<dbReference type="SUPFAM" id="SSF52540">
    <property type="entry name" value="P-loop containing nucleoside triphosphate hydrolases"/>
    <property type="match status" value="2"/>
</dbReference>
<evidence type="ECO:0000256" key="4">
    <source>
        <dbReference type="ARBA" id="ARBA00022741"/>
    </source>
</evidence>
<proteinExistence type="predicted"/>
<dbReference type="PROSITE" id="PS50929">
    <property type="entry name" value="ABC_TM1F"/>
    <property type="match status" value="3"/>
</dbReference>
<dbReference type="PROSITE" id="PS00211">
    <property type="entry name" value="ABC_TRANSPORTER_1"/>
    <property type="match status" value="1"/>
</dbReference>
<dbReference type="PROSITE" id="PS50893">
    <property type="entry name" value="ABC_TRANSPORTER_2"/>
    <property type="match status" value="1"/>
</dbReference>
<feature type="transmembrane region" description="Helical" evidence="8">
    <location>
        <begin position="191"/>
        <end position="221"/>
    </location>
</feature>
<keyword evidence="6 8" id="KW-1133">Transmembrane helix</keyword>
<dbReference type="InterPro" id="IPR003593">
    <property type="entry name" value="AAA+_ATPase"/>
</dbReference>
<dbReference type="Pfam" id="PF00005">
    <property type="entry name" value="ABC_tran"/>
    <property type="match status" value="1"/>
</dbReference>
<dbReference type="InterPro" id="IPR011527">
    <property type="entry name" value="ABC1_TM_dom"/>
</dbReference>
<dbReference type="PANTHER" id="PTHR43394:SF7">
    <property type="entry name" value="ABC TRANSPORTER B FAMILY MEMBER 28"/>
    <property type="match status" value="1"/>
</dbReference>
<gene>
    <name evidence="11" type="ORF">PHJA_000912000</name>
</gene>
<feature type="transmembrane region" description="Helical" evidence="8">
    <location>
        <begin position="611"/>
        <end position="630"/>
    </location>
</feature>
<keyword evidence="5" id="KW-0067">ATP-binding</keyword>
<feature type="transmembrane region" description="Helical" evidence="8">
    <location>
        <begin position="439"/>
        <end position="458"/>
    </location>
</feature>
<dbReference type="CDD" id="cd03249">
    <property type="entry name" value="ABC_MTABC3_MDL1_MDL2"/>
    <property type="match status" value="1"/>
</dbReference>
<protein>
    <submittedName>
        <fullName evidence="11">ABC transporter b family member 28</fullName>
    </submittedName>
</protein>
<evidence type="ECO:0000256" key="6">
    <source>
        <dbReference type="ARBA" id="ARBA00022989"/>
    </source>
</evidence>
<keyword evidence="4" id="KW-0547">Nucleotide-binding</keyword>
<dbReference type="FunFam" id="3.40.50.300:FF:000403">
    <property type="entry name" value="ATP-binding cassette sub-family B member 8, mitochondrial"/>
    <property type="match status" value="1"/>
</dbReference>
<evidence type="ECO:0000256" key="2">
    <source>
        <dbReference type="ARBA" id="ARBA00022448"/>
    </source>
</evidence>
<dbReference type="Proteomes" id="UP000653305">
    <property type="component" value="Unassembled WGS sequence"/>
</dbReference>
<dbReference type="InterPro" id="IPR003439">
    <property type="entry name" value="ABC_transporter-like_ATP-bd"/>
</dbReference>
<feature type="domain" description="ABC transmembrane type-1" evidence="10">
    <location>
        <begin position="166"/>
        <end position="283"/>
    </location>
</feature>
<dbReference type="Pfam" id="PF00664">
    <property type="entry name" value="ABC_membrane"/>
    <property type="match status" value="2"/>
</dbReference>
<dbReference type="GO" id="GO:0005743">
    <property type="term" value="C:mitochondrial inner membrane"/>
    <property type="evidence" value="ECO:0007669"/>
    <property type="project" value="UniProtKB-SubCell"/>
</dbReference>
<dbReference type="Gene3D" id="3.40.50.300">
    <property type="entry name" value="P-loop containing nucleotide triphosphate hydrolases"/>
    <property type="match status" value="2"/>
</dbReference>
<organism evidence="11 12">
    <name type="scientific">Phtheirospermum japonicum</name>
    <dbReference type="NCBI Taxonomy" id="374723"/>
    <lineage>
        <taxon>Eukaryota</taxon>
        <taxon>Viridiplantae</taxon>
        <taxon>Streptophyta</taxon>
        <taxon>Embryophyta</taxon>
        <taxon>Tracheophyta</taxon>
        <taxon>Spermatophyta</taxon>
        <taxon>Magnoliopsida</taxon>
        <taxon>eudicotyledons</taxon>
        <taxon>Gunneridae</taxon>
        <taxon>Pentapetalae</taxon>
        <taxon>asterids</taxon>
        <taxon>lamiids</taxon>
        <taxon>Lamiales</taxon>
        <taxon>Orobanchaceae</taxon>
        <taxon>Orobanchaceae incertae sedis</taxon>
        <taxon>Phtheirospermum</taxon>
    </lineage>
</organism>
<evidence type="ECO:0000256" key="5">
    <source>
        <dbReference type="ARBA" id="ARBA00022840"/>
    </source>
</evidence>
<keyword evidence="2" id="KW-0813">Transport</keyword>
<dbReference type="EMBL" id="BMAC01000151">
    <property type="protein sequence ID" value="GFP87683.1"/>
    <property type="molecule type" value="Genomic_DNA"/>
</dbReference>
<evidence type="ECO:0000256" key="8">
    <source>
        <dbReference type="SAM" id="Phobius"/>
    </source>
</evidence>
<dbReference type="SMART" id="SM00382">
    <property type="entry name" value="AAA"/>
    <property type="match status" value="1"/>
</dbReference>
<evidence type="ECO:0000313" key="12">
    <source>
        <dbReference type="Proteomes" id="UP000653305"/>
    </source>
</evidence>
<feature type="domain" description="ABC transmembrane type-1" evidence="10">
    <location>
        <begin position="414"/>
        <end position="658"/>
    </location>
</feature>
<dbReference type="GO" id="GO:0005524">
    <property type="term" value="F:ATP binding"/>
    <property type="evidence" value="ECO:0007669"/>
    <property type="project" value="UniProtKB-KW"/>
</dbReference>
<accession>A0A830BUQ2</accession>
<dbReference type="InterPro" id="IPR017871">
    <property type="entry name" value="ABC_transporter-like_CS"/>
</dbReference>
<feature type="transmembrane region" description="Helical" evidence="8">
    <location>
        <begin position="637"/>
        <end position="656"/>
    </location>
</feature>
<evidence type="ECO:0000259" key="9">
    <source>
        <dbReference type="PROSITE" id="PS50893"/>
    </source>
</evidence>
<dbReference type="InterPro" id="IPR036640">
    <property type="entry name" value="ABC1_TM_sf"/>
</dbReference>
<dbReference type="Gene3D" id="1.20.1560.10">
    <property type="entry name" value="ABC transporter type 1, transmembrane domain"/>
    <property type="match status" value="4"/>
</dbReference>
<sequence>MAAASATTPFAPPLRRSHFLNNYYNKTPKLKFKLATNNISNNPISQKRGFALPSSISWSKSGHQRSTRLISRAYVSGPAFDAIVSENDPKINGTENIPELLQPVDVISWGLLWKLVSRHKWRVLVSVLTLLGCTTCTLAMPIYSGRFFEVLIGARPEPIWKLLSKVEFFDRYKVGELTALLTSDLGSLKSIVIGTLCLLFALSVQLAPVLGILMLTVSVLVGTSLTFTNFPAVYKRTTVNVFKAHGSAQASIADCVTETFSAIRTVRSFGGEKRQMSLFGRQVIGTLCLLFALSVQLAPVFGHTYAYSTSLTFTNFPAVYKRTTVNVFKAHGSAQASIADCVTETFSAIRTRSTRLISRAYVSGPAFDAIVSENDPKINGTENIPELLQPVDGDFLKYLLERDQNLSGKLLSKVEFFDRYKVGELTALLTSDLGSLKSIVIGTLCLLFALSVQLAPVFGHTYAYSTSLTFTNFPAVYKRTTVNVFKAHGSAQASIADCVTETFSAIRTVRSFGGEKRQMSLFGRQVIGTLCLLFALSVQLAPVFGHTYAYSTSLTFTNFPAVYKRTTVNVFKAHGSAQASIADCVTETFSAIRTYESSGLTLGVFKSINESLTRVAVYVSLMALYCLGGSKVKAGELAVGTMVSFIGYTFTLTFAVSSRVVNTFGDLRGALAATERINSVLSSAEIDEALAFALEKDLKSRKLHDPNLEALYIIAGKIIRRRKTSNVLEYESSGLTLGVFKSINESLTRVAVYVLFNGPLLPRRKQSKSCSRVVNTFGDLRGALAATERINSVLSSAEIDEALAFALEKDLKSRKLHDPNLEALLINASNGNVQTRNAGYMSSLKSASHVRSLARVRRYPPRRPDVEILQGFDLTLKCGTVTALVGQVEPVLFSVSVGENIAYGLPDDYVSKDDVIKAAKAANAHEFIISLPQGYDTLVGERGWFVKWRTEAGTIKSSLSLTHPHDNIYLALISSSHIQRIAIARALLKNAPILILDEGELAVGTMVSFIGYTFTLTFAVSSRVVNTFGDLRGALAATERINSVLSSAEIDEALAFALEKDLKSRKLHDPNLEALYIIAGKIIQRRTTSNVLEYESSGLTLGVFKSINESLTRVAVYVSLMALYCLGGSKVKAGELAVGTMVSFIGYTFTLTFAVQGVVNTFGDLRGALAATERINSVLSSAEIDEALAFALEKDLKSRKLHDPNLEALLINASNGNVQTRNAGYMSSLKSASHVRSLARSGDIRLEDVYFSYPLRPDVEILQGFDLTLKCGTVTALVGPSGAGKSTVVQLLARFYEPIRGRITVAGEDLRSFDKSEWARVVSIVNQEPVLFSVSVGENIAYGLPDDYVSKDDVIKAAKAANAHEFIISLPQGYDTLVGERGGLLSGGQRQRIAIARALLKNAPILILDEATSALDTVSERLVQDALNRLMKGRTTLVIAHRLSTVQNADQIALCADGKVSELGTHLELLEQKGLYASLVGTQRLAFE</sequence>
<evidence type="ECO:0000256" key="1">
    <source>
        <dbReference type="ARBA" id="ARBA00004448"/>
    </source>
</evidence>
<feature type="transmembrane region" description="Helical" evidence="8">
    <location>
        <begin position="123"/>
        <end position="143"/>
    </location>
</feature>
<keyword evidence="7 8" id="KW-0472">Membrane</keyword>
<feature type="domain" description="ABC transmembrane type-1" evidence="10">
    <location>
        <begin position="1093"/>
        <end position="1167"/>
    </location>
</feature>
<dbReference type="OrthoDB" id="6500128at2759"/>
<name>A0A830BUQ2_9LAMI</name>
<dbReference type="InterPro" id="IPR039421">
    <property type="entry name" value="Type_1_exporter"/>
</dbReference>
<dbReference type="GO" id="GO:0016887">
    <property type="term" value="F:ATP hydrolysis activity"/>
    <property type="evidence" value="ECO:0007669"/>
    <property type="project" value="InterPro"/>
</dbReference>
<dbReference type="SUPFAM" id="SSF90123">
    <property type="entry name" value="ABC transporter transmembrane region"/>
    <property type="match status" value="4"/>
</dbReference>
<evidence type="ECO:0000256" key="3">
    <source>
        <dbReference type="ARBA" id="ARBA00022692"/>
    </source>
</evidence>
<feature type="domain" description="ABC transporter" evidence="9">
    <location>
        <begin position="1244"/>
        <end position="1482"/>
    </location>
</feature>